<dbReference type="InterPro" id="IPR037034">
    <property type="entry name" value="RNA_pol_Rpb2_2_sf"/>
</dbReference>
<feature type="domain" description="RNA polymerase Rpb2" evidence="11">
    <location>
        <begin position="281"/>
        <end position="411"/>
    </location>
</feature>
<evidence type="ECO:0000256" key="5">
    <source>
        <dbReference type="ARBA" id="ARBA00048552"/>
    </source>
</evidence>
<dbReference type="RefSeq" id="WP_100425438.1">
    <property type="nucleotide sequence ID" value="NZ_JAQXKX010000029.1"/>
</dbReference>
<keyword evidence="4 6" id="KW-0804">Transcription</keyword>
<dbReference type="SUPFAM" id="SSF64484">
    <property type="entry name" value="beta and beta-prime subunits of DNA dependent RNA-polymerase"/>
    <property type="match status" value="1"/>
</dbReference>
<dbReference type="GO" id="GO:0003677">
    <property type="term" value="F:DNA binding"/>
    <property type="evidence" value="ECO:0007669"/>
    <property type="project" value="UniProtKB-UniRule"/>
</dbReference>
<feature type="domain" description="RNA polymerase Rpb2" evidence="11">
    <location>
        <begin position="147"/>
        <end position="239"/>
    </location>
</feature>
<dbReference type="InterPro" id="IPR007642">
    <property type="entry name" value="RNA_pol_Rpb2_2"/>
</dbReference>
<keyword evidence="1 6" id="KW-0240">DNA-directed RNA polymerase</keyword>
<dbReference type="PROSITE" id="PS01166">
    <property type="entry name" value="RNA_POL_BETA"/>
    <property type="match status" value="1"/>
</dbReference>
<dbReference type="Gene3D" id="3.90.1800.10">
    <property type="entry name" value="RNA polymerase alpha subunit dimerisation domain"/>
    <property type="match status" value="1"/>
</dbReference>
<dbReference type="InterPro" id="IPR007644">
    <property type="entry name" value="RNA_pol_bsu_protrusion"/>
</dbReference>
<evidence type="ECO:0000259" key="13">
    <source>
        <dbReference type="Pfam" id="PF04565"/>
    </source>
</evidence>
<organism evidence="14 15">
    <name type="scientific">Hallerella succinigenes</name>
    <dbReference type="NCBI Taxonomy" id="1896222"/>
    <lineage>
        <taxon>Bacteria</taxon>
        <taxon>Pseudomonadati</taxon>
        <taxon>Fibrobacterota</taxon>
        <taxon>Fibrobacteria</taxon>
        <taxon>Fibrobacterales</taxon>
        <taxon>Fibrobacteraceae</taxon>
        <taxon>Hallerella</taxon>
    </lineage>
</organism>
<dbReference type="GO" id="GO:0003899">
    <property type="term" value="F:DNA-directed RNA polymerase activity"/>
    <property type="evidence" value="ECO:0007669"/>
    <property type="project" value="UniProtKB-UniRule"/>
</dbReference>
<dbReference type="Pfam" id="PF04561">
    <property type="entry name" value="RNA_pol_Rpb2_2"/>
    <property type="match status" value="2"/>
</dbReference>
<dbReference type="InterPro" id="IPR037033">
    <property type="entry name" value="DNA-dir_RNAP_su2_hyb_sf"/>
</dbReference>
<accession>A0A2M9A6X6</accession>
<proteinExistence type="inferred from homology"/>
<dbReference type="NCBIfam" id="TIGR02013">
    <property type="entry name" value="rpoB"/>
    <property type="match status" value="1"/>
</dbReference>
<comment type="catalytic activity">
    <reaction evidence="5 6 8">
        <text>RNA(n) + a ribonucleoside 5'-triphosphate = RNA(n+1) + diphosphate</text>
        <dbReference type="Rhea" id="RHEA:21248"/>
        <dbReference type="Rhea" id="RHEA-COMP:14527"/>
        <dbReference type="Rhea" id="RHEA-COMP:17342"/>
        <dbReference type="ChEBI" id="CHEBI:33019"/>
        <dbReference type="ChEBI" id="CHEBI:61557"/>
        <dbReference type="ChEBI" id="CHEBI:140395"/>
        <dbReference type="EC" id="2.7.7.6"/>
    </reaction>
</comment>
<gene>
    <name evidence="6" type="primary">rpoB</name>
    <name evidence="14" type="ORF">BGX16_1452</name>
</gene>
<feature type="domain" description="RNA polymerase Rpb2" evidence="13">
    <location>
        <begin position="471"/>
        <end position="538"/>
    </location>
</feature>
<comment type="subunit">
    <text evidence="6 8">The RNAP catalytic core consists of 2 alpha, 1 beta, 1 beta' and 1 omega subunit. When a sigma factor is associated with the core the holoenzyme is formed, which can initiate transcription.</text>
</comment>
<evidence type="ECO:0000259" key="10">
    <source>
        <dbReference type="Pfam" id="PF04560"/>
    </source>
</evidence>
<dbReference type="InterPro" id="IPR042107">
    <property type="entry name" value="DNA-dir_RNA_pol_bsu_ext_1_sf"/>
</dbReference>
<evidence type="ECO:0000313" key="14">
    <source>
        <dbReference type="EMBL" id="PJJ41476.1"/>
    </source>
</evidence>
<evidence type="ECO:0000256" key="3">
    <source>
        <dbReference type="ARBA" id="ARBA00022695"/>
    </source>
</evidence>
<evidence type="ECO:0000256" key="2">
    <source>
        <dbReference type="ARBA" id="ARBA00022679"/>
    </source>
</evidence>
<evidence type="ECO:0000259" key="9">
    <source>
        <dbReference type="Pfam" id="PF00562"/>
    </source>
</evidence>
<dbReference type="GO" id="GO:0006351">
    <property type="term" value="P:DNA-templated transcription"/>
    <property type="evidence" value="ECO:0007669"/>
    <property type="project" value="UniProtKB-UniRule"/>
</dbReference>
<comment type="caution">
    <text evidence="14">The sequence shown here is derived from an EMBL/GenBank/DDBJ whole genome shotgun (WGS) entry which is preliminary data.</text>
</comment>
<reference evidence="14 15" key="1">
    <citation type="submission" date="2017-11" db="EMBL/GenBank/DDBJ databases">
        <title>Animal gut microbial communities from fecal samples from Wisconsin, USA.</title>
        <authorList>
            <person name="Neumann A."/>
        </authorList>
    </citation>
    <scope>NUCLEOTIDE SEQUENCE [LARGE SCALE GENOMIC DNA]</scope>
    <source>
        <strain evidence="14 15">UWS3</strain>
    </source>
</reference>
<dbReference type="OrthoDB" id="9803954at2"/>
<dbReference type="PANTHER" id="PTHR20856">
    <property type="entry name" value="DNA-DIRECTED RNA POLYMERASE I SUBUNIT 2"/>
    <property type="match status" value="1"/>
</dbReference>
<dbReference type="Proteomes" id="UP000231134">
    <property type="component" value="Unassembled WGS sequence"/>
</dbReference>
<evidence type="ECO:0000256" key="8">
    <source>
        <dbReference type="RuleBase" id="RU363031"/>
    </source>
</evidence>
<dbReference type="EC" id="2.7.7.6" evidence="6 8"/>
<evidence type="ECO:0000259" key="12">
    <source>
        <dbReference type="Pfam" id="PF04563"/>
    </source>
</evidence>
<dbReference type="Pfam" id="PF04563">
    <property type="entry name" value="RNA_pol_Rpb2_1"/>
    <property type="match status" value="1"/>
</dbReference>
<dbReference type="EMBL" id="PGEX01000001">
    <property type="protein sequence ID" value="PJJ41476.1"/>
    <property type="molecule type" value="Genomic_DNA"/>
</dbReference>
<dbReference type="InterPro" id="IPR010243">
    <property type="entry name" value="RNA_pol_bsu_bac"/>
</dbReference>
<feature type="domain" description="DNA-directed RNA polymerase subunit 2 hybrid-binding" evidence="9">
    <location>
        <begin position="884"/>
        <end position="1381"/>
    </location>
</feature>
<protein>
    <recommendedName>
        <fullName evidence="6 8">DNA-directed RNA polymerase subunit beta</fullName>
        <shortName evidence="6">RNAP subunit beta</shortName>
        <ecNumber evidence="6 8">2.7.7.6</ecNumber>
    </recommendedName>
    <alternativeName>
        <fullName evidence="6">RNA polymerase subunit beta</fullName>
    </alternativeName>
    <alternativeName>
        <fullName evidence="6">Transcriptase subunit beta</fullName>
    </alternativeName>
</protein>
<dbReference type="GO" id="GO:0000428">
    <property type="term" value="C:DNA-directed RNA polymerase complex"/>
    <property type="evidence" value="ECO:0007669"/>
    <property type="project" value="UniProtKB-KW"/>
</dbReference>
<dbReference type="FunFam" id="3.90.1800.10:FF:000001">
    <property type="entry name" value="DNA-directed RNA polymerase subunit beta"/>
    <property type="match status" value="1"/>
</dbReference>
<dbReference type="Gene3D" id="2.30.150.10">
    <property type="entry name" value="DNA-directed RNA polymerase, beta subunit, external 1 domain"/>
    <property type="match status" value="1"/>
</dbReference>
<dbReference type="InterPro" id="IPR015712">
    <property type="entry name" value="DNA-dir_RNA_pol_su2"/>
</dbReference>
<dbReference type="CDD" id="cd00653">
    <property type="entry name" value="RNA_pol_B_RPB2"/>
    <property type="match status" value="1"/>
</dbReference>
<dbReference type="Gene3D" id="3.90.1100.10">
    <property type="match status" value="3"/>
</dbReference>
<comment type="function">
    <text evidence="6 8">DNA-dependent RNA polymerase catalyzes the transcription of DNA into RNA using the four ribonucleoside triphosphates as substrates.</text>
</comment>
<sequence>MTERKNYSSNKFQLELPYLVEVQKASYDHFLQKGVPQEKRLKVGLERVFQDIFPITDMKKLFALKYEGYFFGIPKYSLRECRERGLTHSIPLHANLSLQVFEEDGEDRKLKEEIKNDVMICDLPIMTDNGTFIINGAERVVVSQLHRSPGVSFDEELLPNGRSNFKSRIIPHRGAWLEFNTDGDILYLIIDRKKKIPATALLRCIGFETTADIIKLFYKNIEDVTLNVGDMEQYYGRIVAADVIDTSSGEVILDANRVFDDKCAARLTESGVFELSFIAENEENLLIHNTLLADKCKTKEDALKLIYFVMHQSQEEAPNLATAQIAFESTFLDDPRKYDLGEVGRYRLNAKVYTPAIEKLLAEIGLSKPALNTMTMTEADFLGIIEYMVGLYCDADGYVLDDIDHLGNRRTRSVGELVANQLSVGLSRMSRVIRENFTSGDNETPTPRDLVNTRTVNSVVQAFFSSSQLSQFMDQMNPLSELTHKRRLSALGPGGLSRERAGFEVRDVHYTHYGRLCPIETPEGPNIGLINSLATFAVVNHFGFIETPYRVVGLQEFKDASGKPLYFPEEKWHFGLYKGFVREPRLFVQLELGAKDIKAVRSNLDNNQRILFDSFVNKVFEFKKADGSSLFVRNGNPLESFSGKADYVQQSSTVYDVVSSFVVYLTADEEDAFNIAPANTILKAAAFDPLFEGELAKASSEAEKADILDRHQLTAFAEDFVMVREKDEYPLKPRLIAGGEFDESDRFEKGVVPTFDANSDDFDEDALEGRIQLMDVSPQQIISVAAGLIPFLEHDDANRALMGSNMQRQAVPLLRSEAPVVGTGLERRAALDSGTVVRAKHEGRVSFVDAMTVVVERGTLDAAGEFHALEGLGENFEFLDHEPVDEYILRKFERSNQDSCINQKPVVNVGDYVKKGDVLADGASTDHGELALGKNILIAFIPWNGYNYEDAVIVSEELAIKDAFTSIHVEEYEVEVRETKRGPEELTREIPNVGEDALKNLDERGIIRVGAEVHADDILVGKVTPKGETELSPEERLLRAIFGEKAGDVRDTSLVAPPGMHGIVLETRVFSRKDHNDKKSRAEDQERINEIKEKFQADIDKIKTTCANAMVEMLVGKVSGNIIDFDTHEVRIPDGSTVSEKMLRTIDLLTLAPSSTFARDDAEAQEKASSLLSVARESIDRLTRTMEKEIDKVTKGDELKPGVLQTVKVYIAKKKKLQVGDKMAGRHGNKGCVSKIVPVEDMPFTEDGRPIQILLNPLGVPSRMNVGQVLEVHLGWAAKVLGMKIATPVFDGASFEDIVDELEKAYQKMPVVSYKMDPDHGQIIGKAKLYDGRTGEAFLNPVTIGYMYYLKLGHLVEDKIHARSIGSYALVTQQPLGGKSQFGGQRFGEMEVWALEAYGAAYTLQELLTVKSDDVMGRSRIYDAIVHGKNTPEPGIPESFNVMIREVRSLCLDIKTNGEK</sequence>
<dbReference type="Gene3D" id="2.40.50.150">
    <property type="match status" value="1"/>
</dbReference>
<dbReference type="InterPro" id="IPR007120">
    <property type="entry name" value="DNA-dir_RNAP_su2_dom"/>
</dbReference>
<evidence type="ECO:0000256" key="7">
    <source>
        <dbReference type="RuleBase" id="RU000434"/>
    </source>
</evidence>
<dbReference type="HAMAP" id="MF_01321">
    <property type="entry name" value="RNApol_bact_RpoB"/>
    <property type="match status" value="1"/>
</dbReference>
<dbReference type="Gene3D" id="3.90.1110.10">
    <property type="entry name" value="RNA polymerase Rpb2, domain 2"/>
    <property type="match status" value="2"/>
</dbReference>
<name>A0A2M9A6X6_9BACT</name>
<evidence type="ECO:0000313" key="15">
    <source>
        <dbReference type="Proteomes" id="UP000231134"/>
    </source>
</evidence>
<dbReference type="Pfam" id="PF00562">
    <property type="entry name" value="RNA_pol_Rpb2_6"/>
    <property type="match status" value="1"/>
</dbReference>
<dbReference type="NCBIfam" id="NF001616">
    <property type="entry name" value="PRK00405.1"/>
    <property type="match status" value="1"/>
</dbReference>
<dbReference type="Pfam" id="PF04560">
    <property type="entry name" value="RNA_pol_Rpb2_7"/>
    <property type="match status" value="1"/>
</dbReference>
<keyword evidence="3 6" id="KW-0548">Nucleotidyltransferase</keyword>
<dbReference type="InterPro" id="IPR007641">
    <property type="entry name" value="RNA_pol_Rpb2_7"/>
</dbReference>
<evidence type="ECO:0000256" key="4">
    <source>
        <dbReference type="ARBA" id="ARBA00023163"/>
    </source>
</evidence>
<evidence type="ECO:0000259" key="11">
    <source>
        <dbReference type="Pfam" id="PF04561"/>
    </source>
</evidence>
<dbReference type="InterPro" id="IPR007645">
    <property type="entry name" value="RNA_pol_Rpb2_3"/>
</dbReference>
<feature type="domain" description="RNA polymerase beta subunit protrusion" evidence="12">
    <location>
        <begin position="18"/>
        <end position="457"/>
    </location>
</feature>
<dbReference type="Gene3D" id="2.40.270.10">
    <property type="entry name" value="DNA-directed RNA polymerase, subunit 2, domain 6"/>
    <property type="match status" value="2"/>
</dbReference>
<feature type="domain" description="RNA polymerase Rpb2" evidence="10">
    <location>
        <begin position="1383"/>
        <end position="1456"/>
    </location>
</feature>
<comment type="similarity">
    <text evidence="6 7">Belongs to the RNA polymerase beta chain family.</text>
</comment>
<dbReference type="InterPro" id="IPR014724">
    <property type="entry name" value="RNA_pol_RPB2_OB-fold"/>
</dbReference>
<keyword evidence="2 6" id="KW-0808">Transferase</keyword>
<dbReference type="InterPro" id="IPR007121">
    <property type="entry name" value="RNA_pol_bsu_CS"/>
</dbReference>
<dbReference type="Gene3D" id="2.40.50.100">
    <property type="match status" value="1"/>
</dbReference>
<keyword evidence="15" id="KW-1185">Reference proteome</keyword>
<dbReference type="Pfam" id="PF04565">
    <property type="entry name" value="RNA_pol_Rpb2_3"/>
    <property type="match status" value="1"/>
</dbReference>
<dbReference type="GO" id="GO:0032549">
    <property type="term" value="F:ribonucleoside binding"/>
    <property type="evidence" value="ECO:0007669"/>
    <property type="project" value="InterPro"/>
</dbReference>
<evidence type="ECO:0000256" key="6">
    <source>
        <dbReference type="HAMAP-Rule" id="MF_01321"/>
    </source>
</evidence>
<evidence type="ECO:0000256" key="1">
    <source>
        <dbReference type="ARBA" id="ARBA00022478"/>
    </source>
</evidence>